<organism evidence="4 5">
    <name type="scientific">Hyphococcus luteus</name>
    <dbReference type="NCBI Taxonomy" id="2058213"/>
    <lineage>
        <taxon>Bacteria</taxon>
        <taxon>Pseudomonadati</taxon>
        <taxon>Pseudomonadota</taxon>
        <taxon>Alphaproteobacteria</taxon>
        <taxon>Parvularculales</taxon>
        <taxon>Parvularculaceae</taxon>
        <taxon>Hyphococcus</taxon>
    </lineage>
</organism>
<comment type="caution">
    <text evidence="4">The sequence shown here is derived from an EMBL/GenBank/DDBJ whole genome shotgun (WGS) entry which is preliminary data.</text>
</comment>
<dbReference type="GO" id="GO:0019748">
    <property type="term" value="P:secondary metabolic process"/>
    <property type="evidence" value="ECO:0007669"/>
    <property type="project" value="TreeGrafter"/>
</dbReference>
<sequence>MKFIAGALAALMFLGSAAAARDKDRRPYEGPIIDVHLHAYPADGNGPAPNAVCPGVAANLQYDPKTPWPAKMGALMTDPPCEDPIQGPATDAELRDRTIALMKKYKVTGVLSGPAERIADWRAAAPGLFIAGRELSLKRDNVSADEIEQEFVNGGFDVLAEVTNQYRGVLADDSAFDAYWAVAAEHDIPVGIHLGIGPPGSPMLYPDFRVQTPLQMEAVLNRHQTLRVYLMHAGFPFADDLKAMLYLYPQLYVDTGVLQLAAPREDYYAFLEEIVRAGFIDRIMFGSDQMYWPGMIEEGIEAINDAPFLTYEQKKDILHDNAARFLRLEE</sequence>
<dbReference type="PANTHER" id="PTHR21240">
    <property type="entry name" value="2-AMINO-3-CARBOXYLMUCONATE-6-SEMIALDEHYDE DECARBOXYLASE"/>
    <property type="match status" value="1"/>
</dbReference>
<evidence type="ECO:0000313" key="4">
    <source>
        <dbReference type="EMBL" id="PQA87095.1"/>
    </source>
</evidence>
<dbReference type="SUPFAM" id="SSF51556">
    <property type="entry name" value="Metallo-dependent hydrolases"/>
    <property type="match status" value="1"/>
</dbReference>
<dbReference type="GO" id="GO:0016787">
    <property type="term" value="F:hydrolase activity"/>
    <property type="evidence" value="ECO:0007669"/>
    <property type="project" value="UniProtKB-KW"/>
</dbReference>
<feature type="domain" description="Amidohydrolase-related" evidence="3">
    <location>
        <begin position="33"/>
        <end position="328"/>
    </location>
</feature>
<dbReference type="Gene3D" id="3.20.20.140">
    <property type="entry name" value="Metal-dependent hydrolases"/>
    <property type="match status" value="1"/>
</dbReference>
<keyword evidence="1" id="KW-0456">Lyase</keyword>
<keyword evidence="2" id="KW-0732">Signal</keyword>
<accession>A0A2S7K3L6</accession>
<dbReference type="GO" id="GO:0005737">
    <property type="term" value="C:cytoplasm"/>
    <property type="evidence" value="ECO:0007669"/>
    <property type="project" value="TreeGrafter"/>
</dbReference>
<dbReference type="InterPro" id="IPR032465">
    <property type="entry name" value="ACMSD"/>
</dbReference>
<evidence type="ECO:0000259" key="3">
    <source>
        <dbReference type="Pfam" id="PF04909"/>
    </source>
</evidence>
<dbReference type="Pfam" id="PF04909">
    <property type="entry name" value="Amidohydro_2"/>
    <property type="match status" value="1"/>
</dbReference>
<dbReference type="AlphaFoldDB" id="A0A2S7K3L6"/>
<feature type="signal peptide" evidence="2">
    <location>
        <begin position="1"/>
        <end position="20"/>
    </location>
</feature>
<dbReference type="Proteomes" id="UP000239504">
    <property type="component" value="Unassembled WGS sequence"/>
</dbReference>
<dbReference type="OrthoDB" id="5450317at2"/>
<dbReference type="GO" id="GO:0016831">
    <property type="term" value="F:carboxy-lyase activity"/>
    <property type="evidence" value="ECO:0007669"/>
    <property type="project" value="InterPro"/>
</dbReference>
<name>A0A2S7K3L6_9PROT</name>
<protein>
    <submittedName>
        <fullName evidence="4">Metal-dependent hydrolase</fullName>
    </submittedName>
</protein>
<proteinExistence type="predicted"/>
<dbReference type="RefSeq" id="WP_104830653.1">
    <property type="nucleotide sequence ID" value="NZ_PJCH01000010.1"/>
</dbReference>
<evidence type="ECO:0000256" key="1">
    <source>
        <dbReference type="ARBA" id="ARBA00023239"/>
    </source>
</evidence>
<dbReference type="EMBL" id="PJCH01000010">
    <property type="protein sequence ID" value="PQA87095.1"/>
    <property type="molecule type" value="Genomic_DNA"/>
</dbReference>
<keyword evidence="4" id="KW-0378">Hydrolase</keyword>
<reference evidence="4 5" key="1">
    <citation type="submission" date="2017-12" db="EMBL/GenBank/DDBJ databases">
        <authorList>
            <person name="Hurst M.R.H."/>
        </authorList>
    </citation>
    <scope>NUCLEOTIDE SEQUENCE [LARGE SCALE GENOMIC DNA]</scope>
    <source>
        <strain evidence="4 5">SY-3-19</strain>
    </source>
</reference>
<evidence type="ECO:0000313" key="5">
    <source>
        <dbReference type="Proteomes" id="UP000239504"/>
    </source>
</evidence>
<dbReference type="InterPro" id="IPR006680">
    <property type="entry name" value="Amidohydro-rel"/>
</dbReference>
<gene>
    <name evidence="4" type="ORF">CW354_13695</name>
</gene>
<keyword evidence="5" id="KW-1185">Reference proteome</keyword>
<feature type="chain" id="PRO_5015436157" evidence="2">
    <location>
        <begin position="21"/>
        <end position="330"/>
    </location>
</feature>
<evidence type="ECO:0000256" key="2">
    <source>
        <dbReference type="SAM" id="SignalP"/>
    </source>
</evidence>
<dbReference type="InterPro" id="IPR032466">
    <property type="entry name" value="Metal_Hydrolase"/>
</dbReference>
<dbReference type="PANTHER" id="PTHR21240:SF28">
    <property type="entry name" value="ISO-OROTATE DECARBOXYLASE (EUROFUNG)"/>
    <property type="match status" value="1"/>
</dbReference>